<dbReference type="RefSeq" id="WP_084916666.1">
    <property type="nucleotide sequence ID" value="NZ_JAHZNS010000014.1"/>
</dbReference>
<evidence type="ECO:0000313" key="3">
    <source>
        <dbReference type="Proteomes" id="UP000195128"/>
    </source>
</evidence>
<comment type="caution">
    <text evidence="2">The sequence shown here is derived from an EMBL/GenBank/DDBJ whole genome shotgun (WGS) entry which is preliminary data.</text>
</comment>
<name>A0A244ESP8_PSESX</name>
<evidence type="ECO:0000313" key="2">
    <source>
        <dbReference type="EMBL" id="OUM07504.1"/>
    </source>
</evidence>
<dbReference type="OrthoDB" id="6166219at2"/>
<proteinExistence type="predicted"/>
<reference evidence="2 3" key="1">
    <citation type="submission" date="2017-01" db="EMBL/GenBank/DDBJ databases">
        <authorList>
            <person name="Mah S.A."/>
            <person name="Swanson W.J."/>
            <person name="Moy G.W."/>
            <person name="Vacquier V.D."/>
        </authorList>
    </citation>
    <scope>NUCLEOTIDE SEQUENCE [LARGE SCALE GENOMIC DNA]</scope>
    <source>
        <strain evidence="2">PDD-32b-74</strain>
    </source>
</reference>
<protein>
    <recommendedName>
        <fullName evidence="1">DUF6916 domain-containing protein</fullName>
    </recommendedName>
</protein>
<dbReference type="Proteomes" id="UP000195128">
    <property type="component" value="Unassembled WGS sequence"/>
</dbReference>
<accession>A0A244ESP8</accession>
<organism evidence="2 3">
    <name type="scientific">Pseudomonas syringae</name>
    <dbReference type="NCBI Taxonomy" id="317"/>
    <lineage>
        <taxon>Bacteria</taxon>
        <taxon>Pseudomonadati</taxon>
        <taxon>Pseudomonadota</taxon>
        <taxon>Gammaproteobacteria</taxon>
        <taxon>Pseudomonadales</taxon>
        <taxon>Pseudomonadaceae</taxon>
        <taxon>Pseudomonas</taxon>
    </lineage>
</organism>
<dbReference type="Pfam" id="PF21880">
    <property type="entry name" value="DUF6916"/>
    <property type="match status" value="1"/>
</dbReference>
<feature type="domain" description="DUF6916" evidence="1">
    <location>
        <begin position="5"/>
        <end position="86"/>
    </location>
</feature>
<gene>
    <name evidence="2" type="ORF">BW686_11375</name>
</gene>
<dbReference type="AlphaFoldDB" id="A0A244ESP8"/>
<sequence>MLQDITVEHFRAVVGTTCLLQLGDGSQLPVQVSSVAERPQARASQDQRLPFNVSLDSLEPSAFIDGPCAIELPDTGVLQDVFVSRVPAMGRDSRLAYFCISFN</sequence>
<evidence type="ECO:0000259" key="1">
    <source>
        <dbReference type="Pfam" id="PF21880"/>
    </source>
</evidence>
<dbReference type="EMBL" id="MTSA01000007">
    <property type="protein sequence ID" value="OUM07504.1"/>
    <property type="molecule type" value="Genomic_DNA"/>
</dbReference>
<dbReference type="InterPro" id="IPR054209">
    <property type="entry name" value="DUF6916"/>
</dbReference>